<evidence type="ECO:0000313" key="3">
    <source>
        <dbReference type="Proteomes" id="UP001217500"/>
    </source>
</evidence>
<sequence>MQLPELPAKKIILCATQRCGSTMICEDMRNAGVLGQPEEYFLPWNPAKSDANWPQSLGGIIKRATSENGVFAVKLMANQIGKVDACLAGLEGAPVHTDGKAFPHVQAMFGDAVWVWLRRDDLVRQAISREMATQTGVNHATAKADDKHFAGNLMKGYKADYNQQARFNEHALAAKITAIVEENLLWQRFFHDWGIEPLTLHYEENCKDFPGYLQRLAAFAGIELAGEFAERKMVRLSNARNDEWFEAYTNRIIADASGK</sequence>
<keyword evidence="3" id="KW-1185">Reference proteome</keyword>
<dbReference type="Gene3D" id="3.40.50.300">
    <property type="entry name" value="P-loop containing nucleotide triphosphate hydrolases"/>
    <property type="match status" value="1"/>
</dbReference>
<dbReference type="InterPro" id="IPR027417">
    <property type="entry name" value="P-loop_NTPase"/>
</dbReference>
<name>A0AAF0BMV7_9PROT</name>
<dbReference type="SUPFAM" id="SSF52540">
    <property type="entry name" value="P-loop containing nucleoside triphosphate hydrolases"/>
    <property type="match status" value="1"/>
</dbReference>
<proteinExistence type="predicted"/>
<evidence type="ECO:0000313" key="2">
    <source>
        <dbReference type="EMBL" id="WCL55125.1"/>
    </source>
</evidence>
<feature type="domain" description="Sulphotransferase Stf0" evidence="1">
    <location>
        <begin position="12"/>
        <end position="249"/>
    </location>
</feature>
<dbReference type="Pfam" id="PF09037">
    <property type="entry name" value="Sulphotransf"/>
    <property type="match status" value="1"/>
</dbReference>
<dbReference type="Proteomes" id="UP001217500">
    <property type="component" value="Chromosome"/>
</dbReference>
<gene>
    <name evidence="2" type="ORF">PH603_05055</name>
</gene>
<dbReference type="EMBL" id="CP116805">
    <property type="protein sequence ID" value="WCL55125.1"/>
    <property type="molecule type" value="Genomic_DNA"/>
</dbReference>
<reference evidence="2" key="1">
    <citation type="submission" date="2023-01" db="EMBL/GenBank/DDBJ databases">
        <title>The genome sequence of Kordiimonadaceae bacterium 6D33.</title>
        <authorList>
            <person name="Liu Y."/>
        </authorList>
    </citation>
    <scope>NUCLEOTIDE SEQUENCE</scope>
    <source>
        <strain evidence="2">6D33</strain>
    </source>
</reference>
<dbReference type="InterPro" id="IPR024628">
    <property type="entry name" value="Sulfotransferase_Stf0_dom"/>
</dbReference>
<dbReference type="KEGG" id="gso:PH603_05055"/>
<evidence type="ECO:0000259" key="1">
    <source>
        <dbReference type="Pfam" id="PF09037"/>
    </source>
</evidence>
<accession>A0AAF0BMV7</accession>
<dbReference type="AlphaFoldDB" id="A0AAF0BMV7"/>
<protein>
    <submittedName>
        <fullName evidence="2">Stf0 family sulfotransferase</fullName>
    </submittedName>
</protein>
<dbReference type="RefSeq" id="WP_289504894.1">
    <property type="nucleotide sequence ID" value="NZ_CP116805.1"/>
</dbReference>
<organism evidence="2 3">
    <name type="scientific">Gimibacter soli</name>
    <dbReference type="NCBI Taxonomy" id="3024400"/>
    <lineage>
        <taxon>Bacteria</taxon>
        <taxon>Pseudomonadati</taxon>
        <taxon>Pseudomonadota</taxon>
        <taxon>Alphaproteobacteria</taxon>
        <taxon>Kordiimonadales</taxon>
        <taxon>Temperatibacteraceae</taxon>
        <taxon>Gimibacter</taxon>
    </lineage>
</organism>